<comment type="caution">
    <text evidence="6">The sequence shown here is derived from an EMBL/GenBank/DDBJ whole genome shotgun (WGS) entry which is preliminary data.</text>
</comment>
<evidence type="ECO:0000256" key="1">
    <source>
        <dbReference type="ARBA" id="ARBA00009437"/>
    </source>
</evidence>
<evidence type="ECO:0000256" key="3">
    <source>
        <dbReference type="ARBA" id="ARBA00023125"/>
    </source>
</evidence>
<dbReference type="InterPro" id="IPR036388">
    <property type="entry name" value="WH-like_DNA-bd_sf"/>
</dbReference>
<keyword evidence="7" id="KW-1185">Reference proteome</keyword>
<dbReference type="PROSITE" id="PS50931">
    <property type="entry name" value="HTH_LYSR"/>
    <property type="match status" value="1"/>
</dbReference>
<dbReference type="InterPro" id="IPR005119">
    <property type="entry name" value="LysR_subst-bd"/>
</dbReference>
<keyword evidence="3" id="KW-0238">DNA-binding</keyword>
<dbReference type="InterPro" id="IPR000847">
    <property type="entry name" value="LysR_HTH_N"/>
</dbReference>
<dbReference type="SUPFAM" id="SSF53850">
    <property type="entry name" value="Periplasmic binding protein-like II"/>
    <property type="match status" value="1"/>
</dbReference>
<protein>
    <submittedName>
        <fullName evidence="6">LysR family transcriptional regulator</fullName>
    </submittedName>
</protein>
<dbReference type="PANTHER" id="PTHR30419">
    <property type="entry name" value="HTH-TYPE TRANSCRIPTIONAL REGULATOR YBHD"/>
    <property type="match status" value="1"/>
</dbReference>
<dbReference type="Gene3D" id="3.40.190.290">
    <property type="match status" value="1"/>
</dbReference>
<dbReference type="PANTHER" id="PTHR30419:SF8">
    <property type="entry name" value="NITROGEN ASSIMILATION TRANSCRIPTIONAL ACTIVATOR-RELATED"/>
    <property type="match status" value="1"/>
</dbReference>
<keyword evidence="2" id="KW-0805">Transcription regulation</keyword>
<sequence>MLMNVTLRQLQAFRQVAEQASFSKAAERIGLSQPALSATIRKLEETLGVRVFDRTTRQVLLTPEGEELLRLATRMVDEFEAVAGDLQDYLARRRGRVVVAALPTAAAVILPPMIARYRADNPGIDIRMHDGLHGAILEQVRSGAADFGITVEPQDTDEFRFERLLADRMVLVCRPDHPLAGRTAVTWAEMAEHPTVAMSRTTSVRQSMETACAQAGVTIHPLYEASHLATIGGLVGAGTGVAALPSLSLPLLRFAGLASVPLESPVMERGIGIVRRIGRSASVAARGLLAMLALHREPSEADGQGSDGVEVH</sequence>
<evidence type="ECO:0000259" key="5">
    <source>
        <dbReference type="PROSITE" id="PS50931"/>
    </source>
</evidence>
<evidence type="ECO:0000313" key="7">
    <source>
        <dbReference type="Proteomes" id="UP000584642"/>
    </source>
</evidence>
<dbReference type="CDD" id="cd08440">
    <property type="entry name" value="PBP2_LTTR_like_4"/>
    <property type="match status" value="1"/>
</dbReference>
<dbReference type="EMBL" id="JABFDB010000019">
    <property type="protein sequence ID" value="NYZ22564.1"/>
    <property type="molecule type" value="Genomic_DNA"/>
</dbReference>
<dbReference type="SUPFAM" id="SSF46785">
    <property type="entry name" value="Winged helix' DNA-binding domain"/>
    <property type="match status" value="1"/>
</dbReference>
<keyword evidence="4" id="KW-0804">Transcription</keyword>
<reference evidence="6 7" key="1">
    <citation type="submission" date="2020-05" db="EMBL/GenBank/DDBJ databases">
        <title>Azospirillum oleiclasticum sp. nov, a nitrogen-fixing and heavy crude oil-emulsifying bacterium isolated from the crude oil of Yumen Oilfield.</title>
        <authorList>
            <person name="Wu D."/>
            <person name="Cai M."/>
            <person name="Zhang X."/>
        </authorList>
    </citation>
    <scope>NUCLEOTIDE SEQUENCE [LARGE SCALE GENOMIC DNA]</scope>
    <source>
        <strain evidence="6 7">ROY-1-1-2</strain>
    </source>
</reference>
<evidence type="ECO:0000313" key="6">
    <source>
        <dbReference type="EMBL" id="NYZ22564.1"/>
    </source>
</evidence>
<accession>A0ABX2THP4</accession>
<organism evidence="6 7">
    <name type="scientific">Azospirillum oleiclasticum</name>
    <dbReference type="NCBI Taxonomy" id="2735135"/>
    <lineage>
        <taxon>Bacteria</taxon>
        <taxon>Pseudomonadati</taxon>
        <taxon>Pseudomonadota</taxon>
        <taxon>Alphaproteobacteria</taxon>
        <taxon>Rhodospirillales</taxon>
        <taxon>Azospirillaceae</taxon>
        <taxon>Azospirillum</taxon>
    </lineage>
</organism>
<proteinExistence type="inferred from homology"/>
<evidence type="ECO:0000256" key="2">
    <source>
        <dbReference type="ARBA" id="ARBA00023015"/>
    </source>
</evidence>
<evidence type="ECO:0000256" key="4">
    <source>
        <dbReference type="ARBA" id="ARBA00023163"/>
    </source>
</evidence>
<dbReference type="Pfam" id="PF00126">
    <property type="entry name" value="HTH_1"/>
    <property type="match status" value="1"/>
</dbReference>
<gene>
    <name evidence="6" type="ORF">HND93_22875</name>
</gene>
<name>A0ABX2THP4_9PROT</name>
<dbReference type="Proteomes" id="UP000584642">
    <property type="component" value="Unassembled WGS sequence"/>
</dbReference>
<dbReference type="InterPro" id="IPR050950">
    <property type="entry name" value="HTH-type_LysR_regulators"/>
</dbReference>
<dbReference type="RefSeq" id="WP_180284330.1">
    <property type="nucleotide sequence ID" value="NZ_JABFDB010000019.1"/>
</dbReference>
<feature type="domain" description="HTH lysR-type" evidence="5">
    <location>
        <begin position="5"/>
        <end position="62"/>
    </location>
</feature>
<dbReference type="PRINTS" id="PR00039">
    <property type="entry name" value="HTHLYSR"/>
</dbReference>
<dbReference type="InterPro" id="IPR036390">
    <property type="entry name" value="WH_DNA-bd_sf"/>
</dbReference>
<dbReference type="Pfam" id="PF03466">
    <property type="entry name" value="LysR_substrate"/>
    <property type="match status" value="1"/>
</dbReference>
<dbReference type="Gene3D" id="1.10.10.10">
    <property type="entry name" value="Winged helix-like DNA-binding domain superfamily/Winged helix DNA-binding domain"/>
    <property type="match status" value="1"/>
</dbReference>
<comment type="similarity">
    <text evidence="1">Belongs to the LysR transcriptional regulatory family.</text>
</comment>